<proteinExistence type="predicted"/>
<reference evidence="2" key="1">
    <citation type="submission" date="2020-07" db="EMBL/GenBank/DDBJ databases">
        <title>Ethylene signaling mediates host invasion by parasitic plants.</title>
        <authorList>
            <person name="Yoshida S."/>
        </authorList>
    </citation>
    <scope>NUCLEOTIDE SEQUENCE</scope>
    <source>
        <strain evidence="2">Okayama</strain>
    </source>
</reference>
<name>A0A830BMS4_9LAMI</name>
<evidence type="ECO:0000313" key="2">
    <source>
        <dbReference type="EMBL" id="GFP85543.1"/>
    </source>
</evidence>
<dbReference type="AlphaFoldDB" id="A0A830BMS4"/>
<evidence type="ECO:0000313" key="3">
    <source>
        <dbReference type="Proteomes" id="UP000653305"/>
    </source>
</evidence>
<gene>
    <name evidence="2" type="ORF">PHJA_000698000</name>
</gene>
<evidence type="ECO:0000259" key="1">
    <source>
        <dbReference type="Pfam" id="PF05695"/>
    </source>
</evidence>
<dbReference type="EMBL" id="BMAC01000108">
    <property type="protein sequence ID" value="GFP85543.1"/>
    <property type="molecule type" value="Genomic_DNA"/>
</dbReference>
<comment type="caution">
    <text evidence="2">The sequence shown here is derived from an EMBL/GenBank/DDBJ whole genome shotgun (WGS) entry which is preliminary data.</text>
</comment>
<keyword evidence="3" id="KW-1185">Reference proteome</keyword>
<protein>
    <submittedName>
        <fullName evidence="2">Protein ycf2</fullName>
    </submittedName>
</protein>
<accession>A0A830BMS4</accession>
<feature type="domain" description="Ycf2 N-terminal" evidence="1">
    <location>
        <begin position="2"/>
        <end position="41"/>
    </location>
</feature>
<organism evidence="2 3">
    <name type="scientific">Phtheirospermum japonicum</name>
    <dbReference type="NCBI Taxonomy" id="374723"/>
    <lineage>
        <taxon>Eukaryota</taxon>
        <taxon>Viridiplantae</taxon>
        <taxon>Streptophyta</taxon>
        <taxon>Embryophyta</taxon>
        <taxon>Tracheophyta</taxon>
        <taxon>Spermatophyta</taxon>
        <taxon>Magnoliopsida</taxon>
        <taxon>eudicotyledons</taxon>
        <taxon>Gunneridae</taxon>
        <taxon>Pentapetalae</taxon>
        <taxon>asterids</taxon>
        <taxon>lamiids</taxon>
        <taxon>Lamiales</taxon>
        <taxon>Orobanchaceae</taxon>
        <taxon>Orobanchaceae incertae sedis</taxon>
        <taxon>Phtheirospermum</taxon>
    </lineage>
</organism>
<sequence length="85" mass="10026">MECLFKQHKAGLTIQSNDIEHVFHLFSRNKWAISLQIVLNFIKISTLVRRRIRTNRTLTTGSVKIESMNHNNTIQFRSIVCHSFR</sequence>
<dbReference type="Proteomes" id="UP000653305">
    <property type="component" value="Unassembled WGS sequence"/>
</dbReference>
<dbReference type="Pfam" id="PF05695">
    <property type="entry name" value="Ycf2"/>
    <property type="match status" value="1"/>
</dbReference>
<dbReference type="InterPro" id="IPR056777">
    <property type="entry name" value="Ycf2_N"/>
</dbReference>